<proteinExistence type="predicted"/>
<accession>X0WK05</accession>
<name>X0WK05_9ZZZZ</name>
<evidence type="ECO:0000313" key="1">
    <source>
        <dbReference type="EMBL" id="GAG23562.1"/>
    </source>
</evidence>
<feature type="non-terminal residue" evidence="1">
    <location>
        <position position="258"/>
    </location>
</feature>
<feature type="non-terminal residue" evidence="1">
    <location>
        <position position="1"/>
    </location>
</feature>
<dbReference type="AlphaFoldDB" id="X0WK05"/>
<protein>
    <recommendedName>
        <fullName evidence="2">Carboxypeptidase regulatory-like domain-containing protein</fullName>
    </recommendedName>
</protein>
<comment type="caution">
    <text evidence="1">The sequence shown here is derived from an EMBL/GenBank/DDBJ whole genome shotgun (WGS) entry which is preliminary data.</text>
</comment>
<reference evidence="1" key="1">
    <citation type="journal article" date="2014" name="Front. Microbiol.">
        <title>High frequency of phylogenetically diverse reductive dehalogenase-homologous genes in deep subseafloor sedimentary metagenomes.</title>
        <authorList>
            <person name="Kawai M."/>
            <person name="Futagami T."/>
            <person name="Toyoda A."/>
            <person name="Takaki Y."/>
            <person name="Nishi S."/>
            <person name="Hori S."/>
            <person name="Arai W."/>
            <person name="Tsubouchi T."/>
            <person name="Morono Y."/>
            <person name="Uchiyama I."/>
            <person name="Ito T."/>
            <person name="Fujiyama A."/>
            <person name="Inagaki F."/>
            <person name="Takami H."/>
        </authorList>
    </citation>
    <scope>NUCLEOTIDE SEQUENCE</scope>
    <source>
        <strain evidence="1">Expedition CK06-06</strain>
    </source>
</reference>
<sequence length="258" mass="28060">DKYYVYVESPKSGLAEWTAKPVIVTTEAGKTSRHVTLELIRGGIAEIEITDGKSGEPVEGATASIYDYRIHFSGAPSGKDGIIRIRLAPGEKYDLRSVYKHGYVTGRVRTAFTIAEGETNSFKVSLTPLTKVKGVVLDESGKPVEVAKLWIFPRGGWITQSTTRDGKFEGTWDYTAASPSGVNMRFVLIAQHRQRDLAQVAEIGDGTKGVNATIALQEAYTVKGRVVDPDGKPVSDARILLYMWYAGSGGSIQDILSD</sequence>
<dbReference type="EMBL" id="BARS01035881">
    <property type="protein sequence ID" value="GAG23562.1"/>
    <property type="molecule type" value="Genomic_DNA"/>
</dbReference>
<dbReference type="Gene3D" id="2.60.40.1120">
    <property type="entry name" value="Carboxypeptidase-like, regulatory domain"/>
    <property type="match status" value="1"/>
</dbReference>
<evidence type="ECO:0008006" key="2">
    <source>
        <dbReference type="Google" id="ProtNLM"/>
    </source>
</evidence>
<gene>
    <name evidence="1" type="ORF">S01H1_55223</name>
</gene>
<organism evidence="1">
    <name type="scientific">marine sediment metagenome</name>
    <dbReference type="NCBI Taxonomy" id="412755"/>
    <lineage>
        <taxon>unclassified sequences</taxon>
        <taxon>metagenomes</taxon>
        <taxon>ecological metagenomes</taxon>
    </lineage>
</organism>